<reference evidence="1 2" key="1">
    <citation type="submission" date="2020-04" db="EMBL/GenBank/DDBJ databases">
        <title>MicrobeNet Type strains.</title>
        <authorList>
            <person name="Nicholson A.C."/>
        </authorList>
    </citation>
    <scope>NUCLEOTIDE SEQUENCE [LARGE SCALE GENOMIC DNA]</scope>
    <source>
        <strain evidence="1 2">ATCC BAA-788</strain>
    </source>
</reference>
<evidence type="ECO:0000313" key="2">
    <source>
        <dbReference type="Proteomes" id="UP000581206"/>
    </source>
</evidence>
<protein>
    <submittedName>
        <fullName evidence="1">Asparaginase</fullName>
    </submittedName>
</protein>
<accession>A0A7X6KVP5</accession>
<gene>
    <name evidence="1" type="ORF">HGA03_10710</name>
</gene>
<keyword evidence="2" id="KW-1185">Reference proteome</keyword>
<dbReference type="EMBL" id="JAAXOX010000004">
    <property type="protein sequence ID" value="NKY23132.1"/>
    <property type="molecule type" value="Genomic_DNA"/>
</dbReference>
<dbReference type="PANTHER" id="PTHR42110">
    <property type="entry name" value="L-ASPARAGINASE, PUTATIVE (AFU_ORTHOLOGUE AFUA_3G11890)-RELATED"/>
    <property type="match status" value="1"/>
</dbReference>
<evidence type="ECO:0000313" key="1">
    <source>
        <dbReference type="EMBL" id="NKY23132.1"/>
    </source>
</evidence>
<dbReference type="RefSeq" id="WP_168630245.1">
    <property type="nucleotide sequence ID" value="NZ_BONL01000001.1"/>
</dbReference>
<dbReference type="PANTHER" id="PTHR42110:SF1">
    <property type="entry name" value="L-ASPARAGINASE, PUTATIVE (AFU_ORTHOLOGUE AFUA_3G11890)-RELATED"/>
    <property type="match status" value="1"/>
</dbReference>
<name>A0A7X6KVP5_9CELL</name>
<comment type="caution">
    <text evidence="1">The sequence shown here is derived from an EMBL/GenBank/DDBJ whole genome shotgun (WGS) entry which is preliminary data.</text>
</comment>
<dbReference type="Proteomes" id="UP000581206">
    <property type="component" value="Unassembled WGS sequence"/>
</dbReference>
<dbReference type="Pfam" id="PF06089">
    <property type="entry name" value="Asparaginase_II"/>
    <property type="match status" value="1"/>
</dbReference>
<organism evidence="1 2">
    <name type="scientific">Cellulomonas denverensis</name>
    <dbReference type="NCBI Taxonomy" id="264297"/>
    <lineage>
        <taxon>Bacteria</taxon>
        <taxon>Bacillati</taxon>
        <taxon>Actinomycetota</taxon>
        <taxon>Actinomycetes</taxon>
        <taxon>Micrococcales</taxon>
        <taxon>Cellulomonadaceae</taxon>
        <taxon>Cellulomonas</taxon>
    </lineage>
</organism>
<sequence>MPGIRPGGPQFAEHLQAAAAVVTAAGARDIATDAVPLARVVRGDLVESVHSGHLVVLDPQGQVTLALGDPRVTVLARSSLKPLQTVGMLRAGWASVHPGAEQLALACASHNGEPEHLRVVRGMLDAAGLTEDDLANTPDMPLDPEAAFAWRTEGHGPASITQNCSGKHAAMLATCAAHAGEFGWDTDSYWEPEHPLQIALRAAIEELTGTPVEHTTIDGCGAPLFSTSLTGLARAFGRIARAGAAFDARDGVDVAALPEAQVAQAMHEHPALIGGTGRDVTAAMRAVPGLIAKDGADGVYAAGLPDGSALAFKIVDGGFRPRPVVLAAALQAAGVDPALVEELGRVPVLGHGEPVGAVLAAF</sequence>
<dbReference type="AlphaFoldDB" id="A0A7X6KVP5"/>
<proteinExistence type="predicted"/>
<dbReference type="InterPro" id="IPR010349">
    <property type="entry name" value="Asparaginase_II"/>
</dbReference>